<dbReference type="GO" id="GO:0006226">
    <property type="term" value="P:dUMP biosynthetic process"/>
    <property type="evidence" value="ECO:0007669"/>
    <property type="project" value="UniProtKB-UniRule"/>
</dbReference>
<dbReference type="EC" id="3.6.1.23" evidence="8"/>
<dbReference type="GeneID" id="94344910"/>
<evidence type="ECO:0000313" key="10">
    <source>
        <dbReference type="EMBL" id="TDH74111.1"/>
    </source>
</evidence>
<evidence type="ECO:0000259" key="9">
    <source>
        <dbReference type="Pfam" id="PF00692"/>
    </source>
</evidence>
<dbReference type="InterPro" id="IPR036157">
    <property type="entry name" value="dUTPase-like_sf"/>
</dbReference>
<evidence type="ECO:0000256" key="7">
    <source>
        <dbReference type="ARBA" id="ARBA00047686"/>
    </source>
</evidence>
<keyword evidence="6 8" id="KW-0546">Nucleotide metabolism</keyword>
<evidence type="ECO:0000256" key="1">
    <source>
        <dbReference type="ARBA" id="ARBA00001946"/>
    </source>
</evidence>
<comment type="caution">
    <text evidence="10">The sequence shown here is derived from an EMBL/GenBank/DDBJ whole genome shotgun (WGS) entry which is preliminary data.</text>
</comment>
<dbReference type="InterPro" id="IPR008181">
    <property type="entry name" value="dUTPase"/>
</dbReference>
<dbReference type="CDD" id="cd07557">
    <property type="entry name" value="trimeric_dUTPase"/>
    <property type="match status" value="1"/>
</dbReference>
<dbReference type="Pfam" id="PF00692">
    <property type="entry name" value="dUTPase"/>
    <property type="match status" value="1"/>
</dbReference>
<dbReference type="Proteomes" id="UP000294530">
    <property type="component" value="Unassembled WGS sequence"/>
</dbReference>
<comment type="catalytic activity">
    <reaction evidence="7 8">
        <text>dUTP + H2O = dUMP + diphosphate + H(+)</text>
        <dbReference type="Rhea" id="RHEA:10248"/>
        <dbReference type="ChEBI" id="CHEBI:15377"/>
        <dbReference type="ChEBI" id="CHEBI:15378"/>
        <dbReference type="ChEBI" id="CHEBI:33019"/>
        <dbReference type="ChEBI" id="CHEBI:61555"/>
        <dbReference type="ChEBI" id="CHEBI:246422"/>
        <dbReference type="EC" id="3.6.1.23"/>
    </reaction>
</comment>
<dbReference type="FunFam" id="2.70.40.10:FF:000004">
    <property type="entry name" value="Deoxyuridine triphosphatase"/>
    <property type="match status" value="1"/>
</dbReference>
<dbReference type="PANTHER" id="PTHR11241:SF0">
    <property type="entry name" value="DEOXYURIDINE 5'-TRIPHOSPHATE NUCLEOTIDOHYDROLASE"/>
    <property type="match status" value="1"/>
</dbReference>
<comment type="function">
    <text evidence="8">Involved in nucleotide metabolism via production of dUMP, the immediate precursor of thymidine nucleotides, and decreases the intracellular concentration of dUTP so that uracil cannot be incorporated into DNA.</text>
</comment>
<dbReference type="NCBIfam" id="TIGR00576">
    <property type="entry name" value="dut"/>
    <property type="match status" value="1"/>
</dbReference>
<organism evidence="10 11">
    <name type="scientific">Bremia lactucae</name>
    <name type="common">Lettuce downy mildew</name>
    <dbReference type="NCBI Taxonomy" id="4779"/>
    <lineage>
        <taxon>Eukaryota</taxon>
        <taxon>Sar</taxon>
        <taxon>Stramenopiles</taxon>
        <taxon>Oomycota</taxon>
        <taxon>Peronosporomycetes</taxon>
        <taxon>Peronosporales</taxon>
        <taxon>Peronosporaceae</taxon>
        <taxon>Bremia</taxon>
    </lineage>
</organism>
<evidence type="ECO:0000256" key="6">
    <source>
        <dbReference type="ARBA" id="ARBA00023080"/>
    </source>
</evidence>
<reference evidence="10 11" key="1">
    <citation type="journal article" date="2021" name="Genome Biol.">
        <title>AFLAP: assembly-free linkage analysis pipeline using k-mers from genome sequencing data.</title>
        <authorList>
            <person name="Fletcher K."/>
            <person name="Zhang L."/>
            <person name="Gil J."/>
            <person name="Han R."/>
            <person name="Cavanaugh K."/>
            <person name="Michelmore R."/>
        </authorList>
    </citation>
    <scope>NUCLEOTIDE SEQUENCE [LARGE SCALE GENOMIC DNA]</scope>
    <source>
        <strain evidence="10 11">SF5</strain>
    </source>
</reference>
<evidence type="ECO:0000256" key="4">
    <source>
        <dbReference type="ARBA" id="ARBA00022801"/>
    </source>
</evidence>
<accession>A0A976NZX6</accession>
<dbReference type="GO" id="GO:0004170">
    <property type="term" value="F:dUTP diphosphatase activity"/>
    <property type="evidence" value="ECO:0007669"/>
    <property type="project" value="UniProtKB-UniRule"/>
</dbReference>
<dbReference type="OrthoDB" id="10261072at2759"/>
<evidence type="ECO:0000313" key="11">
    <source>
        <dbReference type="Proteomes" id="UP000294530"/>
    </source>
</evidence>
<keyword evidence="4 8" id="KW-0378">Hydrolase</keyword>
<sequence length="240" mass="26145">MIPSKRIGVAPILRVKKATPNAILPTRGSSLAAGLDLSAAYETIIPASGKGLVKTDLVIAVPHGCYGRVAPRSGLALRKFIDTGAGVIDADYRGNVSVILFNHSSEDFCIKRGDRIAQLILEKIEYAEVQEVEDIEDTVRGSGAFGSTGVNVPVAVDQHVECNRLGQSDKSVDPDSLFRGIQVLSEKKLLDDTSRRLLIKKLLTASDRQYKLLYTSVSEFLNDGEDAKVMEWIEAFLRSN</sequence>
<dbReference type="NCBIfam" id="NF001862">
    <property type="entry name" value="PRK00601.1"/>
    <property type="match status" value="1"/>
</dbReference>
<dbReference type="GO" id="GO:0000287">
    <property type="term" value="F:magnesium ion binding"/>
    <property type="evidence" value="ECO:0007669"/>
    <property type="project" value="UniProtKB-UniRule"/>
</dbReference>
<keyword evidence="5 8" id="KW-0460">Magnesium</keyword>
<dbReference type="EMBL" id="SHOA02000018">
    <property type="protein sequence ID" value="TDH74111.1"/>
    <property type="molecule type" value="Genomic_DNA"/>
</dbReference>
<evidence type="ECO:0000256" key="3">
    <source>
        <dbReference type="ARBA" id="ARBA00006581"/>
    </source>
</evidence>
<dbReference type="GO" id="GO:0046081">
    <property type="term" value="P:dUTP catabolic process"/>
    <property type="evidence" value="ECO:0007669"/>
    <property type="project" value="UniProtKB-UniRule"/>
</dbReference>
<dbReference type="InterPro" id="IPR033704">
    <property type="entry name" value="dUTPase_trimeric"/>
</dbReference>
<dbReference type="SUPFAM" id="SSF51283">
    <property type="entry name" value="dUTPase-like"/>
    <property type="match status" value="1"/>
</dbReference>
<keyword evidence="11" id="KW-1185">Reference proteome</keyword>
<comment type="cofactor">
    <cofactor evidence="1 8">
        <name>Mg(2+)</name>
        <dbReference type="ChEBI" id="CHEBI:18420"/>
    </cofactor>
</comment>
<keyword evidence="8" id="KW-0479">Metal-binding</keyword>
<evidence type="ECO:0000256" key="5">
    <source>
        <dbReference type="ARBA" id="ARBA00022842"/>
    </source>
</evidence>
<comment type="pathway">
    <text evidence="2 8">Pyrimidine metabolism; dUMP biosynthesis; dUMP from dCTP (dUTP route): step 2/2.</text>
</comment>
<evidence type="ECO:0000256" key="8">
    <source>
        <dbReference type="RuleBase" id="RU367024"/>
    </source>
</evidence>
<dbReference type="KEGG" id="blac:94344910"/>
<comment type="similarity">
    <text evidence="3 8">Belongs to the dUTPase family.</text>
</comment>
<gene>
    <name evidence="10" type="ORF">CCR75_001134</name>
</gene>
<feature type="domain" description="dUTPase-like" evidence="9">
    <location>
        <begin position="21"/>
        <end position="149"/>
    </location>
</feature>
<dbReference type="RefSeq" id="XP_067823609.1">
    <property type="nucleotide sequence ID" value="XM_067959239.1"/>
</dbReference>
<proteinExistence type="inferred from homology"/>
<name>A0A976NZX6_BRELC</name>
<dbReference type="AlphaFoldDB" id="A0A976NZX6"/>
<dbReference type="InterPro" id="IPR029054">
    <property type="entry name" value="dUTPase-like"/>
</dbReference>
<protein>
    <recommendedName>
        <fullName evidence="8">Deoxyuridine 5'-triphosphate nucleotidohydrolase</fullName>
        <shortName evidence="8">dUTPase</shortName>
        <ecNumber evidence="8">3.6.1.23</ecNumber>
    </recommendedName>
    <alternativeName>
        <fullName evidence="8">dUTP pyrophosphatase</fullName>
    </alternativeName>
</protein>
<dbReference type="PANTHER" id="PTHR11241">
    <property type="entry name" value="DEOXYURIDINE 5'-TRIPHOSPHATE NUCLEOTIDOHYDROLASE"/>
    <property type="match status" value="1"/>
</dbReference>
<dbReference type="Gene3D" id="2.70.40.10">
    <property type="match status" value="1"/>
</dbReference>
<evidence type="ECO:0000256" key="2">
    <source>
        <dbReference type="ARBA" id="ARBA00005142"/>
    </source>
</evidence>